<evidence type="ECO:0000256" key="1">
    <source>
        <dbReference type="ARBA" id="ARBA00008020"/>
    </source>
</evidence>
<dbReference type="EMBL" id="LYOR01000001">
    <property type="protein sequence ID" value="OFV66862.1"/>
    <property type="molecule type" value="Genomic_DNA"/>
</dbReference>
<dbReference type="GO" id="GO:0051082">
    <property type="term" value="F:unfolded protein binding"/>
    <property type="evidence" value="ECO:0007669"/>
    <property type="project" value="InterPro"/>
</dbReference>
<protein>
    <submittedName>
        <fullName evidence="7">Thermosome subunit alpha</fullName>
    </submittedName>
</protein>
<dbReference type="NCBIfam" id="NF041083">
    <property type="entry name" value="thermosome_beta"/>
    <property type="match status" value="1"/>
</dbReference>
<dbReference type="InterPro" id="IPR002423">
    <property type="entry name" value="Cpn60/GroEL/TCP-1"/>
</dbReference>
<dbReference type="STRING" id="1839936.SBU_000155"/>
<dbReference type="Gene3D" id="1.10.560.10">
    <property type="entry name" value="GroEL-like equatorial domain"/>
    <property type="match status" value="1"/>
</dbReference>
<sequence length="549" mass="61405">MLTNPKMPLDILQGEAEKSAGEDMQTSIFAVAKEFSDFMASTLGPQSLHKMIVEQDRWAYIVTSDGETILQRFDLMQFKAKHPVARLMVELSKAQDYDLGDGTTSTVVLAGHLLKEAEKLVLMGLHPNTIAQGYKVALKQALVYAKELASPTTRDNLLRVAMTALDTKYTSVSKEQLSKMVVEAIMRVSNDGKERADPKDVHLVRRKGTGVLHSTLYHGFIVEKKMLDDSMPERMENAKVAVIDVPLTVKRYAGIFGDNPLHEVEIKDVDGLKAHREEEKAILRDMFVKLRDVGADCVISRKLIDHRIGRWMAKEGIIGIQAIPTKDDLKRLSKAVGARIISDLETIREEDLGFADSIEAKRYPDKETLIFIRNKHANTVTILLRGGAHHVISEVERGMKDAIHATSNALNGGWILPAGGACEVAIAERLRRYALTLSDKRQLAVQAFADALEGIPRTLITNSGMDQVKILMDLRRTQREKGPSYGFDANIREIRDMMEAGIIEPLSLKESVYKGAFETADTLLRSESVIYGRVFESRIKSELKKKRER</sequence>
<dbReference type="AlphaFoldDB" id="A0A1F2P799"/>
<dbReference type="InterPro" id="IPR002194">
    <property type="entry name" value="Chaperonin_TCP-1_CS"/>
</dbReference>
<evidence type="ECO:0000256" key="2">
    <source>
        <dbReference type="ARBA" id="ARBA00022741"/>
    </source>
</evidence>
<proteinExistence type="inferred from homology"/>
<dbReference type="PROSITE" id="PS00995">
    <property type="entry name" value="TCP1_3"/>
    <property type="match status" value="1"/>
</dbReference>
<dbReference type="InterPro" id="IPR054827">
    <property type="entry name" value="thermosome_alpha"/>
</dbReference>
<comment type="similarity">
    <text evidence="1 5">Belongs to the TCP-1 chaperonin family.</text>
</comment>
<dbReference type="InterPro" id="IPR027409">
    <property type="entry name" value="GroEL-like_apical_dom_sf"/>
</dbReference>
<dbReference type="PANTHER" id="PTHR11353">
    <property type="entry name" value="CHAPERONIN"/>
    <property type="match status" value="1"/>
</dbReference>
<dbReference type="SUPFAM" id="SSF48592">
    <property type="entry name" value="GroEL equatorial domain-like"/>
    <property type="match status" value="1"/>
</dbReference>
<evidence type="ECO:0000313" key="7">
    <source>
        <dbReference type="EMBL" id="OFV66862.1"/>
    </source>
</evidence>
<accession>A0A1F2P799</accession>
<keyword evidence="4 5" id="KW-0143">Chaperone</keyword>
<dbReference type="SUPFAM" id="SSF52029">
    <property type="entry name" value="GroEL apical domain-like"/>
    <property type="match status" value="1"/>
</dbReference>
<dbReference type="GO" id="GO:0140662">
    <property type="term" value="F:ATP-dependent protein folding chaperone"/>
    <property type="evidence" value="ECO:0007669"/>
    <property type="project" value="InterPro"/>
</dbReference>
<dbReference type="EMBL" id="DRIE01000107">
    <property type="protein sequence ID" value="HEC57487.1"/>
    <property type="molecule type" value="Genomic_DNA"/>
</dbReference>
<gene>
    <name evidence="6" type="ORF">ENI32_06365</name>
    <name evidence="7" type="ORF">SBU_000155</name>
</gene>
<keyword evidence="3 5" id="KW-0067">ATP-binding</keyword>
<dbReference type="Proteomes" id="UP000185779">
    <property type="component" value="Unassembled WGS sequence"/>
</dbReference>
<organism evidence="7 8">
    <name type="scientific">Candidatus Syntropharchaeum butanivorans</name>
    <dbReference type="NCBI Taxonomy" id="1839936"/>
    <lineage>
        <taxon>Archaea</taxon>
        <taxon>Methanobacteriati</taxon>
        <taxon>Methanobacteriota</taxon>
        <taxon>Stenosarchaea group</taxon>
        <taxon>Methanomicrobia</taxon>
        <taxon>Methanosarcinales</taxon>
        <taxon>ANME-2 cluster</taxon>
        <taxon>Candidatus Syntropharchaeum</taxon>
    </lineage>
</organism>
<reference evidence="7 8" key="1">
    <citation type="submission" date="2016-05" db="EMBL/GenBank/DDBJ databases">
        <title>Microbial consortia oxidize butane by reversing methanogenesis.</title>
        <authorList>
            <person name="Laso-Perez R."/>
            <person name="Richter M."/>
            <person name="Wegener G."/>
            <person name="Musat F."/>
        </authorList>
    </citation>
    <scope>NUCLEOTIDE SEQUENCE [LARGE SCALE GENOMIC DNA]</scope>
    <source>
        <strain evidence="7">BOX1</strain>
    </source>
</reference>
<keyword evidence="8" id="KW-1185">Reference proteome</keyword>
<evidence type="ECO:0000256" key="4">
    <source>
        <dbReference type="ARBA" id="ARBA00023186"/>
    </source>
</evidence>
<dbReference type="GO" id="GO:0016887">
    <property type="term" value="F:ATP hydrolysis activity"/>
    <property type="evidence" value="ECO:0007669"/>
    <property type="project" value="InterPro"/>
</dbReference>
<evidence type="ECO:0000256" key="5">
    <source>
        <dbReference type="RuleBase" id="RU004187"/>
    </source>
</evidence>
<dbReference type="SUPFAM" id="SSF54849">
    <property type="entry name" value="GroEL-intermediate domain like"/>
    <property type="match status" value="1"/>
</dbReference>
<name>A0A1F2P799_9EURY</name>
<dbReference type="Proteomes" id="UP000885936">
    <property type="component" value="Unassembled WGS sequence"/>
</dbReference>
<dbReference type="NCBIfam" id="NF041082">
    <property type="entry name" value="thermosome_alpha"/>
    <property type="match status" value="1"/>
</dbReference>
<reference evidence="6" key="2">
    <citation type="journal article" date="2020" name="mSystems">
        <title>Genome- and Community-Level Interaction Insights into Carbon Utilization and Element Cycling Functions of Hydrothermarchaeota in Hydrothermal Sediment.</title>
        <authorList>
            <person name="Zhou Z."/>
            <person name="Liu Y."/>
            <person name="Xu W."/>
            <person name="Pan J."/>
            <person name="Luo Z.H."/>
            <person name="Li M."/>
        </authorList>
    </citation>
    <scope>NUCLEOTIDE SEQUENCE [LARGE SCALE GENOMIC DNA]</scope>
    <source>
        <strain evidence="6">HyVt-386</strain>
    </source>
</reference>
<keyword evidence="2 5" id="KW-0547">Nucleotide-binding</keyword>
<dbReference type="GO" id="GO:0005524">
    <property type="term" value="F:ATP binding"/>
    <property type="evidence" value="ECO:0007669"/>
    <property type="project" value="UniProtKB-KW"/>
</dbReference>
<evidence type="ECO:0000313" key="8">
    <source>
        <dbReference type="Proteomes" id="UP000185779"/>
    </source>
</evidence>
<dbReference type="Pfam" id="PF00118">
    <property type="entry name" value="Cpn60_TCP1"/>
    <property type="match status" value="1"/>
</dbReference>
<dbReference type="InterPro" id="IPR027410">
    <property type="entry name" value="TCP-1-like_intermed_sf"/>
</dbReference>
<dbReference type="InterPro" id="IPR027413">
    <property type="entry name" value="GROEL-like_equatorial_sf"/>
</dbReference>
<evidence type="ECO:0000256" key="3">
    <source>
        <dbReference type="ARBA" id="ARBA00022840"/>
    </source>
</evidence>
<dbReference type="InterPro" id="IPR017998">
    <property type="entry name" value="Chaperone_TCP-1"/>
</dbReference>
<dbReference type="PRINTS" id="PR00304">
    <property type="entry name" value="TCOMPLEXTCP1"/>
</dbReference>
<evidence type="ECO:0000313" key="6">
    <source>
        <dbReference type="EMBL" id="HEC57487.1"/>
    </source>
</evidence>
<dbReference type="InterPro" id="IPR053374">
    <property type="entry name" value="TCP-1_chaperonin"/>
</dbReference>
<dbReference type="Gene3D" id="3.50.7.10">
    <property type="entry name" value="GroEL"/>
    <property type="match status" value="1"/>
</dbReference>
<dbReference type="Gene3D" id="3.30.260.10">
    <property type="entry name" value="TCP-1-like chaperonin intermediate domain"/>
    <property type="match status" value="1"/>
</dbReference>
<comment type="caution">
    <text evidence="7">The sequence shown here is derived from an EMBL/GenBank/DDBJ whole genome shotgun (WGS) entry which is preliminary data.</text>
</comment>